<dbReference type="Gene3D" id="3.10.20.90">
    <property type="entry name" value="Phosphatidylinositol 3-kinase Catalytic Subunit, Chain A, domain 1"/>
    <property type="match status" value="1"/>
</dbReference>
<sequence length="790" mass="85760">MRLTSGEAIEGADELHRRRQGPSPGMRSSSGDEEILSKVPLGPSPARGMTSQSRLANGSSGEIGTGNSTSAQRRPTQTPISIEDQDPTQMLNTWLGELDLLQRDHLTSGEILSSEESKDSEDSEEDVGGVAWPGGCVVGEDEANRSWAVQVSLSGLQETPSGFASHQNHRNHPNGGGTSGSIISSSGIKTLDNDLDAILGELCALESNLNQKPARKSTNSSLIPDVHEEDRDDPTDLPPPPAPLQLEELLASEPQYITAESVRQNKLLAKRTDSPDNDSAFCENASSDSSNTSDNTTNAKSSSILIQSAIGNNNSTNPLYSSRKPSVGQETRSCLSSAGGASAHHRVSSSATVHPSINEQTCLNAATQAKAEKIRLALEKIKEASIKKIFIKVFGEDGSTKSLLVDERMSVSQVCGMLAEKNYVKRDTSWALVELLPDLHMERAYEDHECLVENLLMWKADSKNTLWFIKRPEVYDLFNRPELYLLGDTSSQIGTKMEERARSELIEEYFSSTGVGAPEVEGYLWLKAEGKKTWKKFYFVLRTSGLYYAPKGKKTSKDLVCLARLDMNQVYFGVKWQPKFKSPSKHCLAIKHPQIQAKNPKYIRYLCADTEIELNKWVTGIRLAKYGKTIYANYRGIIEEMTHEDLDRLASARNSLNTSTSPPGDDLVDEAIKKGPRSHLSHLSSHPSSLLSHSSDPRGVLSSPPPVTTVIVHSSHNGGVQCRSSRSSSASLSDRSIGCGSVGNGGVGGGPGELGFSCDSPEGGTIKKKPIAKSSLLSFKAESERETNGE</sequence>
<dbReference type="STRING" id="6832.A0A553NPL6"/>
<evidence type="ECO:0000259" key="2">
    <source>
        <dbReference type="PROSITE" id="PS50003"/>
    </source>
</evidence>
<dbReference type="PROSITE" id="PS50003">
    <property type="entry name" value="PH_DOMAIN"/>
    <property type="match status" value="1"/>
</dbReference>
<evidence type="ECO:0000256" key="1">
    <source>
        <dbReference type="SAM" id="MobiDB-lite"/>
    </source>
</evidence>
<feature type="domain" description="PH" evidence="2">
    <location>
        <begin position="517"/>
        <end position="626"/>
    </location>
</feature>
<evidence type="ECO:0000313" key="5">
    <source>
        <dbReference type="Proteomes" id="UP000318571"/>
    </source>
</evidence>
<feature type="compositionally biased region" description="Polar residues" evidence="1">
    <location>
        <begin position="314"/>
        <end position="336"/>
    </location>
</feature>
<feature type="compositionally biased region" description="Low complexity" evidence="1">
    <location>
        <begin position="284"/>
        <end position="300"/>
    </location>
</feature>
<comment type="caution">
    <text evidence="4">The sequence shown here is derived from an EMBL/GenBank/DDBJ whole genome shotgun (WGS) entry which is preliminary data.</text>
</comment>
<feature type="region of interest" description="Disordered" evidence="1">
    <location>
        <begin position="211"/>
        <end position="244"/>
    </location>
</feature>
<feature type="domain" description="Ras-associating" evidence="3">
    <location>
        <begin position="387"/>
        <end position="474"/>
    </location>
</feature>
<dbReference type="AlphaFoldDB" id="A0A553NPL6"/>
<feature type="compositionally biased region" description="Polar residues" evidence="1">
    <location>
        <begin position="211"/>
        <end position="222"/>
    </location>
</feature>
<dbReference type="InterPro" id="IPR039665">
    <property type="entry name" value="PH_APBB1IP"/>
</dbReference>
<dbReference type="SUPFAM" id="SSF54236">
    <property type="entry name" value="Ubiquitin-like"/>
    <property type="match status" value="1"/>
</dbReference>
<dbReference type="PANTHER" id="PTHR11243:SF23">
    <property type="entry name" value="LD06925P"/>
    <property type="match status" value="1"/>
</dbReference>
<dbReference type="SMART" id="SM00233">
    <property type="entry name" value="PH"/>
    <property type="match status" value="1"/>
</dbReference>
<dbReference type="Gene3D" id="2.30.29.30">
    <property type="entry name" value="Pleckstrin-homology domain (PH domain)/Phosphotyrosine-binding domain (PTB)"/>
    <property type="match status" value="1"/>
</dbReference>
<dbReference type="SUPFAM" id="SSF50729">
    <property type="entry name" value="PH domain-like"/>
    <property type="match status" value="1"/>
</dbReference>
<gene>
    <name evidence="4" type="ORF">TCAL_10403</name>
</gene>
<feature type="region of interest" description="Disordered" evidence="1">
    <location>
        <begin position="158"/>
        <end position="183"/>
    </location>
</feature>
<proteinExistence type="predicted"/>
<dbReference type="PANTHER" id="PTHR11243">
    <property type="entry name" value="GROWTH FACTOR RECEPTOR-BOUND PROTEIN"/>
    <property type="match status" value="1"/>
</dbReference>
<feature type="region of interest" description="Disordered" evidence="1">
    <location>
        <begin position="314"/>
        <end position="353"/>
    </location>
</feature>
<evidence type="ECO:0000313" key="4">
    <source>
        <dbReference type="EMBL" id="TRY67392.1"/>
    </source>
</evidence>
<dbReference type="EMBL" id="VCGU01000011">
    <property type="protein sequence ID" value="TRY67392.1"/>
    <property type="molecule type" value="Genomic_DNA"/>
</dbReference>
<feature type="region of interest" description="Disordered" evidence="1">
    <location>
        <begin position="109"/>
        <end position="132"/>
    </location>
</feature>
<feature type="compositionally biased region" description="Low complexity" evidence="1">
    <location>
        <begin position="681"/>
        <end position="694"/>
    </location>
</feature>
<dbReference type="SMART" id="SM00314">
    <property type="entry name" value="RA"/>
    <property type="match status" value="1"/>
</dbReference>
<feature type="region of interest" description="Disordered" evidence="1">
    <location>
        <begin position="269"/>
        <end position="300"/>
    </location>
</feature>
<accession>A0A553NPL6</accession>
<organism evidence="4 5">
    <name type="scientific">Tigriopus californicus</name>
    <name type="common">Marine copepod</name>
    <dbReference type="NCBI Taxonomy" id="6832"/>
    <lineage>
        <taxon>Eukaryota</taxon>
        <taxon>Metazoa</taxon>
        <taxon>Ecdysozoa</taxon>
        <taxon>Arthropoda</taxon>
        <taxon>Crustacea</taxon>
        <taxon>Multicrustacea</taxon>
        <taxon>Hexanauplia</taxon>
        <taxon>Copepoda</taxon>
        <taxon>Harpacticoida</taxon>
        <taxon>Harpacticidae</taxon>
        <taxon>Tigriopus</taxon>
    </lineage>
</organism>
<evidence type="ECO:0008006" key="6">
    <source>
        <dbReference type="Google" id="ProtNLM"/>
    </source>
</evidence>
<dbReference type="Proteomes" id="UP000318571">
    <property type="component" value="Chromosome 4"/>
</dbReference>
<dbReference type="InterPro" id="IPR001849">
    <property type="entry name" value="PH_domain"/>
</dbReference>
<feature type="compositionally biased region" description="Low complexity" evidence="1">
    <location>
        <begin position="723"/>
        <end position="739"/>
    </location>
</feature>
<keyword evidence="5" id="KW-1185">Reference proteome</keyword>
<feature type="region of interest" description="Disordered" evidence="1">
    <location>
        <begin position="676"/>
        <end position="771"/>
    </location>
</feature>
<dbReference type="InterPro" id="IPR029071">
    <property type="entry name" value="Ubiquitin-like_domsf"/>
</dbReference>
<name>A0A553NPL6_TIGCA</name>
<evidence type="ECO:0000259" key="3">
    <source>
        <dbReference type="PROSITE" id="PS50200"/>
    </source>
</evidence>
<dbReference type="Pfam" id="PF00169">
    <property type="entry name" value="PH"/>
    <property type="match status" value="1"/>
</dbReference>
<feature type="region of interest" description="Disordered" evidence="1">
    <location>
        <begin position="1"/>
        <end position="87"/>
    </location>
</feature>
<dbReference type="PROSITE" id="PS50200">
    <property type="entry name" value="RA"/>
    <property type="match status" value="1"/>
</dbReference>
<protein>
    <recommendedName>
        <fullName evidence="6">Ras-associating domain-containing protein</fullName>
    </recommendedName>
</protein>
<feature type="compositionally biased region" description="Acidic residues" evidence="1">
    <location>
        <begin position="118"/>
        <end position="127"/>
    </location>
</feature>
<reference evidence="4 5" key="1">
    <citation type="journal article" date="2018" name="Nat. Ecol. Evol.">
        <title>Genomic signatures of mitonuclear coevolution across populations of Tigriopus californicus.</title>
        <authorList>
            <person name="Barreto F.S."/>
            <person name="Watson E.T."/>
            <person name="Lima T.G."/>
            <person name="Willett C.S."/>
            <person name="Edmands S."/>
            <person name="Li W."/>
            <person name="Burton R.S."/>
        </authorList>
    </citation>
    <scope>NUCLEOTIDE SEQUENCE [LARGE SCALE GENOMIC DNA]</scope>
    <source>
        <strain evidence="4 5">San Diego</strain>
    </source>
</reference>
<dbReference type="InterPro" id="IPR000159">
    <property type="entry name" value="RA_dom"/>
</dbReference>
<dbReference type="Pfam" id="PF21989">
    <property type="entry name" value="RA_2"/>
    <property type="match status" value="1"/>
</dbReference>
<feature type="compositionally biased region" description="Gly residues" evidence="1">
    <location>
        <begin position="740"/>
        <end position="753"/>
    </location>
</feature>
<dbReference type="InterPro" id="IPR011993">
    <property type="entry name" value="PH-like_dom_sf"/>
</dbReference>
<feature type="compositionally biased region" description="Polar residues" evidence="1">
    <location>
        <begin position="49"/>
        <end position="80"/>
    </location>
</feature>
<dbReference type="CDD" id="cd01259">
    <property type="entry name" value="PH_APBB1IP"/>
    <property type="match status" value="1"/>
</dbReference>
<dbReference type="InterPro" id="IPR039664">
    <property type="entry name" value="GRB/APBB1IP"/>
</dbReference>
<dbReference type="GO" id="GO:0007165">
    <property type="term" value="P:signal transduction"/>
    <property type="evidence" value="ECO:0007669"/>
    <property type="project" value="InterPro"/>
</dbReference>